<name>A0ABV7FXT0_9PROT</name>
<dbReference type="RefSeq" id="WP_379594602.1">
    <property type="nucleotide sequence ID" value="NZ_JBHRTN010000004.1"/>
</dbReference>
<protein>
    <submittedName>
        <fullName evidence="2">Uncharacterized protein</fullName>
    </submittedName>
</protein>
<gene>
    <name evidence="2" type="ORF">ACFOD4_04090</name>
</gene>
<feature type="region of interest" description="Disordered" evidence="1">
    <location>
        <begin position="147"/>
        <end position="173"/>
    </location>
</feature>
<organism evidence="2 3">
    <name type="scientific">Teichococcus globiformis</name>
    <dbReference type="NCBI Taxonomy" id="2307229"/>
    <lineage>
        <taxon>Bacteria</taxon>
        <taxon>Pseudomonadati</taxon>
        <taxon>Pseudomonadota</taxon>
        <taxon>Alphaproteobacteria</taxon>
        <taxon>Acetobacterales</taxon>
        <taxon>Roseomonadaceae</taxon>
        <taxon>Roseomonas</taxon>
    </lineage>
</organism>
<comment type="caution">
    <text evidence="2">The sequence shown here is derived from an EMBL/GenBank/DDBJ whole genome shotgun (WGS) entry which is preliminary data.</text>
</comment>
<evidence type="ECO:0000256" key="1">
    <source>
        <dbReference type="SAM" id="MobiDB-lite"/>
    </source>
</evidence>
<proteinExistence type="predicted"/>
<dbReference type="EMBL" id="JBHRTN010000004">
    <property type="protein sequence ID" value="MFC3124231.1"/>
    <property type="molecule type" value="Genomic_DNA"/>
</dbReference>
<sequence length="173" mass="18687">MTDQAPLSPKPAPVDPPHVDPGVLDLLRETIRTGLAQGCTIREAAAEARGLARGMALAQDRRAIADAVDGLLREIDALLPDLASVELDGRDWRVADDTEVASVLGYAMRFDRRGRARKGGAELWSTIAAGELAARLRMSNMLVIQRPARPRPGPAQPWLDLGPPLPTRHGVLR</sequence>
<keyword evidence="3" id="KW-1185">Reference proteome</keyword>
<accession>A0ABV7FXT0</accession>
<reference evidence="3" key="1">
    <citation type="journal article" date="2019" name="Int. J. Syst. Evol. Microbiol.">
        <title>The Global Catalogue of Microorganisms (GCM) 10K type strain sequencing project: providing services to taxonomists for standard genome sequencing and annotation.</title>
        <authorList>
            <consortium name="The Broad Institute Genomics Platform"/>
            <consortium name="The Broad Institute Genome Sequencing Center for Infectious Disease"/>
            <person name="Wu L."/>
            <person name="Ma J."/>
        </authorList>
    </citation>
    <scope>NUCLEOTIDE SEQUENCE [LARGE SCALE GENOMIC DNA]</scope>
    <source>
        <strain evidence="3">KCTC 52094</strain>
    </source>
</reference>
<evidence type="ECO:0000313" key="3">
    <source>
        <dbReference type="Proteomes" id="UP001595593"/>
    </source>
</evidence>
<dbReference type="Proteomes" id="UP001595593">
    <property type="component" value="Unassembled WGS sequence"/>
</dbReference>
<evidence type="ECO:0000313" key="2">
    <source>
        <dbReference type="EMBL" id="MFC3124231.1"/>
    </source>
</evidence>